<sequence>MPSSTPAFMKCFTEKNLHPLSSFNLFIIHLFLFFLTKTYLLYFSLTADEPSSKGSILSATPTPSSNPSS</sequence>
<evidence type="ECO:0000313" key="4">
    <source>
        <dbReference type="Proteomes" id="UP001152523"/>
    </source>
</evidence>
<organism evidence="3 4">
    <name type="scientific">Cuscuta epithymum</name>
    <dbReference type="NCBI Taxonomy" id="186058"/>
    <lineage>
        <taxon>Eukaryota</taxon>
        <taxon>Viridiplantae</taxon>
        <taxon>Streptophyta</taxon>
        <taxon>Embryophyta</taxon>
        <taxon>Tracheophyta</taxon>
        <taxon>Spermatophyta</taxon>
        <taxon>Magnoliopsida</taxon>
        <taxon>eudicotyledons</taxon>
        <taxon>Gunneridae</taxon>
        <taxon>Pentapetalae</taxon>
        <taxon>asterids</taxon>
        <taxon>lamiids</taxon>
        <taxon>Solanales</taxon>
        <taxon>Convolvulaceae</taxon>
        <taxon>Cuscuteae</taxon>
        <taxon>Cuscuta</taxon>
        <taxon>Cuscuta subgen. Cuscuta</taxon>
    </lineage>
</organism>
<evidence type="ECO:0000313" key="3">
    <source>
        <dbReference type="EMBL" id="CAH9135898.1"/>
    </source>
</evidence>
<evidence type="ECO:0000256" key="1">
    <source>
        <dbReference type="SAM" id="MobiDB-lite"/>
    </source>
</evidence>
<feature type="compositionally biased region" description="Low complexity" evidence="1">
    <location>
        <begin position="58"/>
        <end position="69"/>
    </location>
</feature>
<keyword evidence="2" id="KW-0472">Membrane</keyword>
<gene>
    <name evidence="3" type="ORF">CEPIT_LOCUS34875</name>
</gene>
<protein>
    <submittedName>
        <fullName evidence="3">Uncharacterized protein</fullName>
    </submittedName>
</protein>
<accession>A0AAV0FJR1</accession>
<dbReference type="EMBL" id="CAMAPF010000991">
    <property type="protein sequence ID" value="CAH9135898.1"/>
    <property type="molecule type" value="Genomic_DNA"/>
</dbReference>
<feature type="region of interest" description="Disordered" evidence="1">
    <location>
        <begin position="49"/>
        <end position="69"/>
    </location>
</feature>
<dbReference type="Proteomes" id="UP001152523">
    <property type="component" value="Unassembled WGS sequence"/>
</dbReference>
<dbReference type="AlphaFoldDB" id="A0AAV0FJR1"/>
<name>A0AAV0FJR1_9ASTE</name>
<keyword evidence="2" id="KW-0812">Transmembrane</keyword>
<proteinExistence type="predicted"/>
<keyword evidence="2" id="KW-1133">Transmembrane helix</keyword>
<comment type="caution">
    <text evidence="3">The sequence shown here is derived from an EMBL/GenBank/DDBJ whole genome shotgun (WGS) entry which is preliminary data.</text>
</comment>
<evidence type="ECO:0000256" key="2">
    <source>
        <dbReference type="SAM" id="Phobius"/>
    </source>
</evidence>
<reference evidence="3" key="1">
    <citation type="submission" date="2022-07" db="EMBL/GenBank/DDBJ databases">
        <authorList>
            <person name="Macas J."/>
            <person name="Novak P."/>
            <person name="Neumann P."/>
        </authorList>
    </citation>
    <scope>NUCLEOTIDE SEQUENCE</scope>
</reference>
<feature type="transmembrane region" description="Helical" evidence="2">
    <location>
        <begin position="20"/>
        <end position="43"/>
    </location>
</feature>
<keyword evidence="4" id="KW-1185">Reference proteome</keyword>